<evidence type="ECO:0000313" key="3">
    <source>
        <dbReference type="Proteomes" id="UP000593838"/>
    </source>
</evidence>
<dbReference type="RefSeq" id="YP_010110193.1">
    <property type="nucleotide sequence ID" value="NC_055868.1"/>
</dbReference>
<proteinExistence type="predicted"/>
<evidence type="ECO:0000256" key="1">
    <source>
        <dbReference type="SAM" id="Phobius"/>
    </source>
</evidence>
<keyword evidence="3" id="KW-1185">Reference proteome</keyword>
<dbReference type="KEGG" id="vg:65128487"/>
<dbReference type="GeneID" id="65128487"/>
<dbReference type="EMBL" id="MT774375">
    <property type="protein sequence ID" value="QOR58035.1"/>
    <property type="molecule type" value="Genomic_DNA"/>
</dbReference>
<keyword evidence="1" id="KW-1133">Transmembrane helix</keyword>
<organism evidence="2 3">
    <name type="scientific">uncultured phage cr50_1</name>
    <dbReference type="NCBI Taxonomy" id="2772059"/>
    <lineage>
        <taxon>Viruses</taxon>
        <taxon>Duplodnaviria</taxon>
        <taxon>Heunggongvirae</taxon>
        <taxon>Uroviricota</taxon>
        <taxon>Caudoviricetes</taxon>
        <taxon>Crassvirales</taxon>
        <taxon>Suoliviridae</taxon>
        <taxon>Boorivirinae</taxon>
        <taxon>Cohcovirus</taxon>
        <taxon>Cohcovirus hiberniae</taxon>
    </lineage>
</organism>
<keyword evidence="1" id="KW-0472">Membrane</keyword>
<accession>A0A7M1RUD1</accession>
<sequence length="133" mass="14984">MNTHGNLLTYIAFAIVGLLLAYNTNFFKLEEVRADPVKPLDLPALQFNPKANLSLEIDLDKGVSNVKSDMPIANVDVTVNHPTKLVEKVVKKPSKKEVIYETKTEYLEKVVMFTLPTPHFHVPSIQIPKSVER</sequence>
<protein>
    <submittedName>
        <fullName evidence="2">Uncharacterized protein</fullName>
    </submittedName>
</protein>
<name>A0A7M1RUD1_9CAUD</name>
<evidence type="ECO:0000313" key="2">
    <source>
        <dbReference type="EMBL" id="QOR58035.1"/>
    </source>
</evidence>
<feature type="transmembrane region" description="Helical" evidence="1">
    <location>
        <begin position="6"/>
        <end position="23"/>
    </location>
</feature>
<dbReference type="Proteomes" id="UP000593838">
    <property type="component" value="Segment"/>
</dbReference>
<reference evidence="2 3" key="1">
    <citation type="submission" date="2020-07" db="EMBL/GenBank/DDBJ databases">
        <title>Taxonomic proposal: Crassvirales, a new order of highly abundant and diverse bacterial viruses.</title>
        <authorList>
            <person name="Shkoporov A.N."/>
            <person name="Stockdale S.R."/>
            <person name="Guerin E."/>
            <person name="Ross R.P."/>
            <person name="Hill C."/>
        </authorList>
    </citation>
    <scope>NUCLEOTIDE SEQUENCE [LARGE SCALE GENOMIC DNA]</scope>
</reference>
<keyword evidence="1" id="KW-0812">Transmembrane</keyword>